<accession>A0ABV6VYG5</accession>
<reference evidence="2 3" key="1">
    <citation type="submission" date="2024-09" db="EMBL/GenBank/DDBJ databases">
        <authorList>
            <person name="Lee S.D."/>
        </authorList>
    </citation>
    <scope>NUCLEOTIDE SEQUENCE [LARGE SCALE GENOMIC DNA]</scope>
    <source>
        <strain evidence="2 3">N8-3</strain>
    </source>
</reference>
<dbReference type="RefSeq" id="WP_380537582.1">
    <property type="nucleotide sequence ID" value="NZ_JBHFAB010000013.1"/>
</dbReference>
<protein>
    <submittedName>
        <fullName evidence="2">Uncharacterized protein</fullName>
    </submittedName>
</protein>
<feature type="compositionally biased region" description="Basic and acidic residues" evidence="1">
    <location>
        <begin position="1"/>
        <end position="12"/>
    </location>
</feature>
<feature type="region of interest" description="Disordered" evidence="1">
    <location>
        <begin position="1"/>
        <end position="21"/>
    </location>
</feature>
<evidence type="ECO:0000313" key="3">
    <source>
        <dbReference type="Proteomes" id="UP001592531"/>
    </source>
</evidence>
<organism evidence="2 3">
    <name type="scientific">Streptacidiphilus cavernicola</name>
    <dbReference type="NCBI Taxonomy" id="3342716"/>
    <lineage>
        <taxon>Bacteria</taxon>
        <taxon>Bacillati</taxon>
        <taxon>Actinomycetota</taxon>
        <taxon>Actinomycetes</taxon>
        <taxon>Kitasatosporales</taxon>
        <taxon>Streptomycetaceae</taxon>
        <taxon>Streptacidiphilus</taxon>
    </lineage>
</organism>
<sequence>MTTIDEQSRKWQGEGGPAEWTGAWDRTRELINTRANCFGENDSDRSQEDGISALATAIYITAREQRIEPAAVTREAVDRLLHRNPEGTVLDVVQRWEAHLENLGHDVDDKTDPVSARWQRLRYEHDRDGRNWDDSLARHGYSLTAISYVLSNHVGLAF</sequence>
<name>A0ABV6VYG5_9ACTN</name>
<dbReference type="EMBL" id="JBHFAB010000013">
    <property type="protein sequence ID" value="MFC1418786.1"/>
    <property type="molecule type" value="Genomic_DNA"/>
</dbReference>
<evidence type="ECO:0000256" key="1">
    <source>
        <dbReference type="SAM" id="MobiDB-lite"/>
    </source>
</evidence>
<gene>
    <name evidence="2" type="ORF">ACEZDE_19415</name>
</gene>
<proteinExistence type="predicted"/>
<keyword evidence="3" id="KW-1185">Reference proteome</keyword>
<dbReference type="Proteomes" id="UP001592531">
    <property type="component" value="Unassembled WGS sequence"/>
</dbReference>
<comment type="caution">
    <text evidence="2">The sequence shown here is derived from an EMBL/GenBank/DDBJ whole genome shotgun (WGS) entry which is preliminary data.</text>
</comment>
<evidence type="ECO:0000313" key="2">
    <source>
        <dbReference type="EMBL" id="MFC1418786.1"/>
    </source>
</evidence>